<evidence type="ECO:0000313" key="2">
    <source>
        <dbReference type="Proteomes" id="UP000034746"/>
    </source>
</evidence>
<dbReference type="Proteomes" id="UP000034746">
    <property type="component" value="Unassembled WGS sequence"/>
</dbReference>
<reference evidence="1 2" key="1">
    <citation type="journal article" date="2015" name="Nature">
        <title>rRNA introns, odd ribosomes, and small enigmatic genomes across a large radiation of phyla.</title>
        <authorList>
            <person name="Brown C.T."/>
            <person name="Hug L.A."/>
            <person name="Thomas B.C."/>
            <person name="Sharon I."/>
            <person name="Castelle C.J."/>
            <person name="Singh A."/>
            <person name="Wilkins M.J."/>
            <person name="Williams K.H."/>
            <person name="Banfield J.F."/>
        </authorList>
    </citation>
    <scope>NUCLEOTIDE SEQUENCE [LARGE SCALE GENOMIC DNA]</scope>
</reference>
<dbReference type="EMBL" id="LCAU01000035">
    <property type="protein sequence ID" value="KKR96163.1"/>
    <property type="molecule type" value="Genomic_DNA"/>
</dbReference>
<dbReference type="PATRIC" id="fig|1618997.3.peg.1237"/>
<accession>A0A0G0V5B8</accession>
<dbReference type="AlphaFoldDB" id="A0A0G0V5B8"/>
<sequence>EHRGHPDPHFYIFTLPASDLKALSGIQRRTTQGGLLRSKDLGIQRRHDESRSKEITEFIHYGYPWSDLSESKRKSGQYNDLLKPGWLPTSIVVNILKPSDMRHGQSVSEKDIITIDDSKESIATIRLPQKFTGHNWKPSLLHPIEVIDGQHRLWAFEGQTLDDNFELPVVAFHGLDISWQAYLFWTINIKPKRINASLAFDIYPLLRAEDWFEKFEGHSIYRETRAQELVEALWANPESPWYHRINMLGEPGLKQAMVSQAAWIRSLMATYVKAWEGKQVKIGGLFGAKLGSNKEVLPWSRAQQAAFLILMGQKISDAIKKCKEPWAECLRKKTNKEDFEQVEDLAFAGHYTLLNTDQGIRAILYITNDLCYVCAEKLKLETWVTDLDSGTTDESAVSEALKSVEKQEVAKWLENIVDGLATYDWRTSAAPNLKDDERTLKAAFRGSGGYKELRLQLLRHLANQKGDIGNRSKDVLTYLGY</sequence>
<evidence type="ECO:0008006" key="3">
    <source>
        <dbReference type="Google" id="ProtNLM"/>
    </source>
</evidence>
<evidence type="ECO:0000313" key="1">
    <source>
        <dbReference type="EMBL" id="KKR96163.1"/>
    </source>
</evidence>
<protein>
    <recommendedName>
        <fullName evidence="3">DGQHR domain protein</fullName>
    </recommendedName>
</protein>
<proteinExistence type="predicted"/>
<dbReference type="Pfam" id="PF14072">
    <property type="entry name" value="DndB"/>
    <property type="match status" value="1"/>
</dbReference>
<organism evidence="1 2">
    <name type="scientific">Candidatus Uhrbacteria bacterium GW2011_GWF2_41_16</name>
    <dbReference type="NCBI Taxonomy" id="1618997"/>
    <lineage>
        <taxon>Bacteria</taxon>
        <taxon>Candidatus Uhriibacteriota</taxon>
    </lineage>
</organism>
<dbReference type="InterPro" id="IPR017642">
    <property type="entry name" value="DNA_S_mod_DndB"/>
</dbReference>
<dbReference type="CDD" id="cd16413">
    <property type="entry name" value="DGQHR_domain"/>
    <property type="match status" value="1"/>
</dbReference>
<feature type="non-terminal residue" evidence="1">
    <location>
        <position position="1"/>
    </location>
</feature>
<gene>
    <name evidence="1" type="ORF">UU48_C0035G0001</name>
</gene>
<name>A0A0G0V5B8_9BACT</name>
<comment type="caution">
    <text evidence="1">The sequence shown here is derived from an EMBL/GenBank/DDBJ whole genome shotgun (WGS) entry which is preliminary data.</text>
</comment>